<dbReference type="PANTHER" id="PTHR43289">
    <property type="entry name" value="MITOGEN-ACTIVATED PROTEIN KINASE KINASE KINASE 20-RELATED"/>
    <property type="match status" value="1"/>
</dbReference>
<evidence type="ECO:0000256" key="7">
    <source>
        <dbReference type="SAM" id="MobiDB-lite"/>
    </source>
</evidence>
<sequence>MQAKIAGRYAVLHGLGAYLHLAYDERTGGQVFLREVPLPPELAEDERRTLAEHVIREAAAASRVRHPAIVPVLDAVLHEDKPWIVTPPIHGQPLDAFPGTLSPQQTAALGVDLAGALDAAHTLGVLHGDVQPANVWLTPEGRGLLTGFGTGVSARSQAASSIGTPGFAAPEKTTNPAPSSDLWSLGATLYLAVEGVPPFPGNSPMEVLSAVLSAEPRPPEKAGDLGPVLLALLAKDPAQRPVEVEDDLVRLARPASGGDKAVALRPRTFALLAACSAVVIASVAATATALITEPETPPTFEKLTAATDPGKFSTSPRACDLLTDEQAEELVPKFQREDRTTSGQSLGARCRLSPSGRDGRSVEIELSPYKPGPLGSGPETARGFLAALKADVTRESSSSRTASQVRDLPEAGEQGVAYNEQWTDGSRSIGHAAVAVSNLVATIECGEEDVAAAEKDQVTRELASCAEKTAAWVGESLKRTG</sequence>
<feature type="region of interest" description="Disordered" evidence="7">
    <location>
        <begin position="393"/>
        <end position="412"/>
    </location>
</feature>
<keyword evidence="3" id="KW-0808">Transferase</keyword>
<evidence type="ECO:0000256" key="4">
    <source>
        <dbReference type="ARBA" id="ARBA00022741"/>
    </source>
</evidence>
<keyword evidence="8" id="KW-0812">Transmembrane</keyword>
<dbReference type="Pfam" id="PF00069">
    <property type="entry name" value="Pkinase"/>
    <property type="match status" value="1"/>
</dbReference>
<feature type="transmembrane region" description="Helical" evidence="8">
    <location>
        <begin position="269"/>
        <end position="291"/>
    </location>
</feature>
<dbReference type="SUPFAM" id="SSF56112">
    <property type="entry name" value="Protein kinase-like (PK-like)"/>
    <property type="match status" value="1"/>
</dbReference>
<evidence type="ECO:0000256" key="5">
    <source>
        <dbReference type="ARBA" id="ARBA00022777"/>
    </source>
</evidence>
<evidence type="ECO:0000256" key="1">
    <source>
        <dbReference type="ARBA" id="ARBA00012513"/>
    </source>
</evidence>
<dbReference type="Gene3D" id="3.30.200.20">
    <property type="entry name" value="Phosphorylase Kinase, domain 1"/>
    <property type="match status" value="1"/>
</dbReference>
<dbReference type="Gene3D" id="1.10.510.10">
    <property type="entry name" value="Transferase(Phosphotransferase) domain 1"/>
    <property type="match status" value="1"/>
</dbReference>
<name>A0ABP4AUA8_9ACTN</name>
<dbReference type="EMBL" id="BAAAHH010000002">
    <property type="protein sequence ID" value="GAA0939860.1"/>
    <property type="molecule type" value="Genomic_DNA"/>
</dbReference>
<keyword evidence="6" id="KW-0067">ATP-binding</keyword>
<keyword evidence="2" id="KW-0723">Serine/threonine-protein kinase</keyword>
<keyword evidence="8" id="KW-1133">Transmembrane helix</keyword>
<protein>
    <recommendedName>
        <fullName evidence="1">non-specific serine/threonine protein kinase</fullName>
        <ecNumber evidence="1">2.7.11.1</ecNumber>
    </recommendedName>
</protein>
<comment type="caution">
    <text evidence="10">The sequence shown here is derived from an EMBL/GenBank/DDBJ whole genome shotgun (WGS) entry which is preliminary data.</text>
</comment>
<dbReference type="EC" id="2.7.11.1" evidence="1"/>
<gene>
    <name evidence="10" type="ORF">GCM10009550_08720</name>
</gene>
<evidence type="ECO:0000313" key="11">
    <source>
        <dbReference type="Proteomes" id="UP001500665"/>
    </source>
</evidence>
<reference evidence="11" key="1">
    <citation type="journal article" date="2019" name="Int. J. Syst. Evol. Microbiol.">
        <title>The Global Catalogue of Microorganisms (GCM) 10K type strain sequencing project: providing services to taxonomists for standard genome sequencing and annotation.</title>
        <authorList>
            <consortium name="The Broad Institute Genomics Platform"/>
            <consortium name="The Broad Institute Genome Sequencing Center for Infectious Disease"/>
            <person name="Wu L."/>
            <person name="Ma J."/>
        </authorList>
    </citation>
    <scope>NUCLEOTIDE SEQUENCE [LARGE SCALE GENOMIC DNA]</scope>
    <source>
        <strain evidence="11">JCM 10696</strain>
    </source>
</reference>
<dbReference type="InterPro" id="IPR011009">
    <property type="entry name" value="Kinase-like_dom_sf"/>
</dbReference>
<keyword evidence="4" id="KW-0547">Nucleotide-binding</keyword>
<dbReference type="SMART" id="SM00220">
    <property type="entry name" value="S_TKc"/>
    <property type="match status" value="1"/>
</dbReference>
<organism evidence="10 11">
    <name type="scientific">Actinocorallia libanotica</name>
    <dbReference type="NCBI Taxonomy" id="46162"/>
    <lineage>
        <taxon>Bacteria</taxon>
        <taxon>Bacillati</taxon>
        <taxon>Actinomycetota</taxon>
        <taxon>Actinomycetes</taxon>
        <taxon>Streptosporangiales</taxon>
        <taxon>Thermomonosporaceae</taxon>
        <taxon>Actinocorallia</taxon>
    </lineage>
</organism>
<evidence type="ECO:0000256" key="6">
    <source>
        <dbReference type="ARBA" id="ARBA00022840"/>
    </source>
</evidence>
<proteinExistence type="predicted"/>
<evidence type="ECO:0000259" key="9">
    <source>
        <dbReference type="PROSITE" id="PS50011"/>
    </source>
</evidence>
<dbReference type="Proteomes" id="UP001500665">
    <property type="component" value="Unassembled WGS sequence"/>
</dbReference>
<keyword evidence="5" id="KW-0418">Kinase</keyword>
<feature type="domain" description="Protein kinase" evidence="9">
    <location>
        <begin position="7"/>
        <end position="256"/>
    </location>
</feature>
<feature type="region of interest" description="Disordered" evidence="7">
    <location>
        <begin position="335"/>
        <end position="362"/>
    </location>
</feature>
<evidence type="ECO:0000313" key="10">
    <source>
        <dbReference type="EMBL" id="GAA0939860.1"/>
    </source>
</evidence>
<dbReference type="InterPro" id="IPR000719">
    <property type="entry name" value="Prot_kinase_dom"/>
</dbReference>
<keyword evidence="8" id="KW-0472">Membrane</keyword>
<feature type="compositionally biased region" description="Polar residues" evidence="7">
    <location>
        <begin position="395"/>
        <end position="404"/>
    </location>
</feature>
<dbReference type="PROSITE" id="PS50011">
    <property type="entry name" value="PROTEIN_KINASE_DOM"/>
    <property type="match status" value="1"/>
</dbReference>
<dbReference type="PANTHER" id="PTHR43289:SF6">
    <property type="entry name" value="SERINE_THREONINE-PROTEIN KINASE NEKL-3"/>
    <property type="match status" value="1"/>
</dbReference>
<evidence type="ECO:0000256" key="2">
    <source>
        <dbReference type="ARBA" id="ARBA00022527"/>
    </source>
</evidence>
<evidence type="ECO:0000256" key="8">
    <source>
        <dbReference type="SAM" id="Phobius"/>
    </source>
</evidence>
<accession>A0ABP4AUA8</accession>
<keyword evidence="11" id="KW-1185">Reference proteome</keyword>
<dbReference type="RefSeq" id="WP_344236905.1">
    <property type="nucleotide sequence ID" value="NZ_BAAAHH010000002.1"/>
</dbReference>
<evidence type="ECO:0000256" key="3">
    <source>
        <dbReference type="ARBA" id="ARBA00022679"/>
    </source>
</evidence>
<dbReference type="CDD" id="cd14014">
    <property type="entry name" value="STKc_PknB_like"/>
    <property type="match status" value="1"/>
</dbReference>